<evidence type="ECO:0000256" key="3">
    <source>
        <dbReference type="ARBA" id="ARBA00009677"/>
    </source>
</evidence>
<keyword evidence="11" id="KW-0282">Flagellum</keyword>
<accession>A0A4R1JM79</accession>
<dbReference type="InterPro" id="IPR010930">
    <property type="entry name" value="Flg_bb/hook_C_dom"/>
</dbReference>
<dbReference type="PANTHER" id="PTHR30033">
    <property type="entry name" value="FLAGELLAR HOOK-ASSOCIATED PROTEIN 1"/>
    <property type="match status" value="1"/>
</dbReference>
<dbReference type="NCBIfam" id="TIGR02492">
    <property type="entry name" value="flgK_ends"/>
    <property type="match status" value="1"/>
</dbReference>
<dbReference type="InterPro" id="IPR001444">
    <property type="entry name" value="Flag_bb_rod_N"/>
</dbReference>
<dbReference type="Pfam" id="PF00460">
    <property type="entry name" value="Flg_bb_rod"/>
    <property type="match status" value="1"/>
</dbReference>
<dbReference type="InterPro" id="IPR049119">
    <property type="entry name" value="FlgK_D2-like"/>
</dbReference>
<dbReference type="OrthoDB" id="9802553at2"/>
<reference evidence="11 12" key="1">
    <citation type="submission" date="2019-03" db="EMBL/GenBank/DDBJ databases">
        <title>Genomic Encyclopedia of Type Strains, Phase IV (KMG-IV): sequencing the most valuable type-strain genomes for metagenomic binning, comparative biology and taxonomic classification.</title>
        <authorList>
            <person name="Goeker M."/>
        </authorList>
    </citation>
    <scope>NUCLEOTIDE SEQUENCE [LARGE SCALE GENOMIC DNA]</scope>
    <source>
        <strain evidence="11 12">DSM 18577</strain>
    </source>
</reference>
<dbReference type="GO" id="GO:0005198">
    <property type="term" value="F:structural molecule activity"/>
    <property type="evidence" value="ECO:0007669"/>
    <property type="project" value="InterPro"/>
</dbReference>
<dbReference type="PRINTS" id="PR01005">
    <property type="entry name" value="FLGHOOKAP1"/>
</dbReference>
<evidence type="ECO:0000259" key="7">
    <source>
        <dbReference type="Pfam" id="PF00460"/>
    </source>
</evidence>
<evidence type="ECO:0000313" key="12">
    <source>
        <dbReference type="Proteomes" id="UP000295565"/>
    </source>
</evidence>
<feature type="domain" description="Flagellar hook-associated protein 1 D2-like" evidence="9">
    <location>
        <begin position="330"/>
        <end position="410"/>
    </location>
</feature>
<keyword evidence="11" id="KW-0969">Cilium</keyword>
<dbReference type="AlphaFoldDB" id="A0A4R1JM79"/>
<evidence type="ECO:0000256" key="2">
    <source>
        <dbReference type="ARBA" id="ARBA00004613"/>
    </source>
</evidence>
<dbReference type="Pfam" id="PF22638">
    <property type="entry name" value="FlgK_D1"/>
    <property type="match status" value="1"/>
</dbReference>
<dbReference type="Proteomes" id="UP000295565">
    <property type="component" value="Unassembled WGS sequence"/>
</dbReference>
<gene>
    <name evidence="11" type="ORF">EV690_2274</name>
</gene>
<feature type="domain" description="Flagellar basal body rod protein N-terminal" evidence="7">
    <location>
        <begin position="5"/>
        <end position="34"/>
    </location>
</feature>
<evidence type="ECO:0000256" key="4">
    <source>
        <dbReference type="ARBA" id="ARBA00016244"/>
    </source>
</evidence>
<evidence type="ECO:0000256" key="5">
    <source>
        <dbReference type="ARBA" id="ARBA00022525"/>
    </source>
</evidence>
<evidence type="ECO:0000259" key="8">
    <source>
        <dbReference type="Pfam" id="PF06429"/>
    </source>
</evidence>
<evidence type="ECO:0000259" key="9">
    <source>
        <dbReference type="Pfam" id="PF21158"/>
    </source>
</evidence>
<keyword evidence="5" id="KW-0964">Secreted</keyword>
<dbReference type="GO" id="GO:0009424">
    <property type="term" value="C:bacterial-type flagellum hook"/>
    <property type="evidence" value="ECO:0007669"/>
    <property type="project" value="InterPro"/>
</dbReference>
<comment type="similarity">
    <text evidence="3">Belongs to the flagella basal body rod proteins family.</text>
</comment>
<dbReference type="EMBL" id="SMGD01000013">
    <property type="protein sequence ID" value="TCK52166.1"/>
    <property type="molecule type" value="Genomic_DNA"/>
</dbReference>
<organism evidence="11 12">
    <name type="scientific">Celerinatantimonas diazotrophica</name>
    <dbReference type="NCBI Taxonomy" id="412034"/>
    <lineage>
        <taxon>Bacteria</taxon>
        <taxon>Pseudomonadati</taxon>
        <taxon>Pseudomonadota</taxon>
        <taxon>Gammaproteobacteria</taxon>
        <taxon>Celerinatantimonadaceae</taxon>
        <taxon>Celerinatantimonas</taxon>
    </lineage>
</organism>
<name>A0A4R1JM79_9GAMM</name>
<keyword evidence="12" id="KW-1185">Reference proteome</keyword>
<keyword evidence="11" id="KW-0966">Cell projection</keyword>
<dbReference type="GO" id="GO:0005576">
    <property type="term" value="C:extracellular region"/>
    <property type="evidence" value="ECO:0007669"/>
    <property type="project" value="UniProtKB-SubCell"/>
</dbReference>
<dbReference type="RefSeq" id="WP_131913063.1">
    <property type="nucleotide sequence ID" value="NZ_OU594967.1"/>
</dbReference>
<dbReference type="InterPro" id="IPR002371">
    <property type="entry name" value="FlgK"/>
</dbReference>
<dbReference type="PANTHER" id="PTHR30033:SF1">
    <property type="entry name" value="FLAGELLAR HOOK-ASSOCIATED PROTEIN 1"/>
    <property type="match status" value="1"/>
</dbReference>
<comment type="caution">
    <text evidence="11">The sequence shown here is derived from an EMBL/GenBank/DDBJ whole genome shotgun (WGS) entry which is preliminary data.</text>
</comment>
<sequence length="652" mass="71492">MPDLLNIGGSGVLAHQRLLVTTGNNISNVNTPGYSMQRTEYQPEITGGVGRGHTNRVINQFAQQSVWRTTSDYDEKKSYLDRISEIDKVVSDDSLSLNPNLDKTFANIHAMNDTPLSTSTRALTLNGFNGLLRRFRLLDNQFANQQRHFNGELKEKVDTANKLISSLQDMNVQIMSHHNSPEQGTMATLKDKRDKAIHELSKIIKIHTIDQTNGAKLVFMKNGHALVTEKNHATLDLRPGNPDPTQQEVYLDWNTTEAKMNPGQLGGAIDGLLVYRDSVMNPSRNRLGQIALTLTDAFNRQNHLGMDMEGHLGGDIFSLPKFQGLAFKKNQGDGKVTAEVIPGKSNQLTRYNYLVKFDGGSSFTVQRLDGNKVVGEAVKGTTSNDFEIDGLRLNVSSGGYASGDKFLLRPAHEAARKVQLTMTQPEKLAVAAPVRVDEDIHNISDAKITLSSVTNTGAGSGFEAPGKLNIHSPQRIEVNKDNGYDIYDEDGHKLATVPVTDDGRNILAQAKLNPGYDVSISGQAKPGDVFTIRYNTEGYSDNFNGLKLADLQQKATVRKGLANDQESDQMTFNDAYTSMVTFIGGHTSEARLDTAAAKSLKTQSENWAKSISGVNMDEEASNMVRFQQAYAASAQVIGVAQKTFDSILNALR</sequence>
<evidence type="ECO:0000313" key="11">
    <source>
        <dbReference type="EMBL" id="TCK52166.1"/>
    </source>
</evidence>
<feature type="domain" description="Flagellar hook-associated protein FlgK helical" evidence="10">
    <location>
        <begin position="84"/>
        <end position="317"/>
    </location>
</feature>
<evidence type="ECO:0000256" key="1">
    <source>
        <dbReference type="ARBA" id="ARBA00004365"/>
    </source>
</evidence>
<dbReference type="PROSITE" id="PS00588">
    <property type="entry name" value="FLAGELLA_BB_ROD"/>
    <property type="match status" value="1"/>
</dbReference>
<dbReference type="InterPro" id="IPR053927">
    <property type="entry name" value="FlgK_helical"/>
</dbReference>
<keyword evidence="6" id="KW-0975">Bacterial flagellum</keyword>
<comment type="subcellular location">
    <subcellularLocation>
        <location evidence="1">Bacterial flagellum</location>
    </subcellularLocation>
    <subcellularLocation>
        <location evidence="2">Secreted</location>
    </subcellularLocation>
</comment>
<dbReference type="Pfam" id="PF06429">
    <property type="entry name" value="Flg_bbr_C"/>
    <property type="match status" value="1"/>
</dbReference>
<protein>
    <recommendedName>
        <fullName evidence="4">Flagellar hook-associated protein 1</fullName>
    </recommendedName>
</protein>
<dbReference type="SUPFAM" id="SSF64518">
    <property type="entry name" value="Phase 1 flagellin"/>
    <property type="match status" value="2"/>
</dbReference>
<feature type="domain" description="Flagellar basal-body/hook protein C-terminal" evidence="8">
    <location>
        <begin position="611"/>
        <end position="649"/>
    </location>
</feature>
<evidence type="ECO:0000256" key="6">
    <source>
        <dbReference type="ARBA" id="ARBA00023143"/>
    </source>
</evidence>
<proteinExistence type="inferred from homology"/>
<dbReference type="InterPro" id="IPR019776">
    <property type="entry name" value="Flagellar_basal_body_rod_CS"/>
</dbReference>
<dbReference type="GO" id="GO:0044780">
    <property type="term" value="P:bacterial-type flagellum assembly"/>
    <property type="evidence" value="ECO:0007669"/>
    <property type="project" value="InterPro"/>
</dbReference>
<evidence type="ECO:0000259" key="10">
    <source>
        <dbReference type="Pfam" id="PF22638"/>
    </source>
</evidence>
<dbReference type="Pfam" id="PF21158">
    <property type="entry name" value="flgK_1st_1"/>
    <property type="match status" value="1"/>
</dbReference>